<accession>A0AAD3CHY7</accession>
<dbReference type="Pfam" id="PF03109">
    <property type="entry name" value="ABC1"/>
    <property type="match status" value="1"/>
</dbReference>
<feature type="domain" description="ABC1 atypical kinase-like" evidence="2">
    <location>
        <begin position="144"/>
        <end position="381"/>
    </location>
</feature>
<dbReference type="AlphaFoldDB" id="A0AAD3CHY7"/>
<dbReference type="SUPFAM" id="SSF56112">
    <property type="entry name" value="Protein kinase-like (PK-like)"/>
    <property type="match status" value="1"/>
</dbReference>
<dbReference type="CDD" id="cd05121">
    <property type="entry name" value="ABC1_ADCK3-like"/>
    <property type="match status" value="1"/>
</dbReference>
<organism evidence="3 4">
    <name type="scientific">Chaetoceros tenuissimus</name>
    <dbReference type="NCBI Taxonomy" id="426638"/>
    <lineage>
        <taxon>Eukaryota</taxon>
        <taxon>Sar</taxon>
        <taxon>Stramenopiles</taxon>
        <taxon>Ochrophyta</taxon>
        <taxon>Bacillariophyta</taxon>
        <taxon>Coscinodiscophyceae</taxon>
        <taxon>Chaetocerotophycidae</taxon>
        <taxon>Chaetocerotales</taxon>
        <taxon>Chaetocerotaceae</taxon>
        <taxon>Chaetoceros</taxon>
    </lineage>
</organism>
<protein>
    <recommendedName>
        <fullName evidence="2">ABC1 atypical kinase-like domain-containing protein</fullName>
    </recommendedName>
</protein>
<reference evidence="3 4" key="1">
    <citation type="journal article" date="2021" name="Sci. Rep.">
        <title>The genome of the diatom Chaetoceros tenuissimus carries an ancient integrated fragment of an extant virus.</title>
        <authorList>
            <person name="Hongo Y."/>
            <person name="Kimura K."/>
            <person name="Takaki Y."/>
            <person name="Yoshida Y."/>
            <person name="Baba S."/>
            <person name="Kobayashi G."/>
            <person name="Nagasaki K."/>
            <person name="Hano T."/>
            <person name="Tomaru Y."/>
        </authorList>
    </citation>
    <scope>NUCLEOTIDE SEQUENCE [LARGE SCALE GENOMIC DNA]</scope>
    <source>
        <strain evidence="3 4">NIES-3715</strain>
    </source>
</reference>
<evidence type="ECO:0000259" key="2">
    <source>
        <dbReference type="Pfam" id="PF03109"/>
    </source>
</evidence>
<keyword evidence="4" id="KW-1185">Reference proteome</keyword>
<evidence type="ECO:0000313" key="3">
    <source>
        <dbReference type="EMBL" id="GFH45958.1"/>
    </source>
</evidence>
<dbReference type="InterPro" id="IPR050154">
    <property type="entry name" value="UbiB_kinase"/>
</dbReference>
<dbReference type="EMBL" id="BLLK01000022">
    <property type="protein sequence ID" value="GFH45958.1"/>
    <property type="molecule type" value="Genomic_DNA"/>
</dbReference>
<sequence length="693" mass="77739">MKKKRPMPVVGYNADEICKYYDMRPLVVGWRLNKLSLPLLGWYLGLLQDKLLNRDSPAVQRMRGAQLRRSLASSGSVALIKSGQALSLRPDLLKNTIWSQELGKLVDEVGSFNDCDAMKIIKRELSDLPVLRPTAKSNSGKKKSRLEKMSETDPILSLFEFQNSNLAVASASIGQVYKARIKRGAQLEAAIGKEEAKKWGGKLVAIKVQRPDVAAAASLDMYLLRRTATWLSTFRGGDLEGIADAFGIQLFGELDYVREANNCARFRELYNDWDRVTVPEACFPLTRKRVLVMEWIDGEKGPWDGALGIDMVSLGLKCSVDQLLNTGLFHADPHRGNLLRDKNGSLVFIDFGMMADVSEEERYGLVGLVIGLQTKDLPLITEKLLDLGFLEDTTQLDELVPRLRQAFINATGGTGKGSDLNFSKLQAELDAISSENILQFKTPPFFTVIIRSLTILEGFALSVDPKFKLVRGAYPYVLNQLLNPSSNERTPEALRKLLVRLLTVDGKEEEIEWERLREFLRLAQKAQKNYNPSEVEYDDGNQEVSRQTIDLFFNFLTSKTGLFLKKPLILELSQMIDGMASIGEANLLRASRGLIRPLPGGNGPVNTRRLDELNMFIETFQNAFIDTEKTNQARMETIMTLLREAAALLSDEKRRENAKPLLNEVTNVFQSVAVQVLEIRGSRAMRNMLNLTS</sequence>
<dbReference type="InterPro" id="IPR004147">
    <property type="entry name" value="ABC1_dom"/>
</dbReference>
<dbReference type="Proteomes" id="UP001054902">
    <property type="component" value="Unassembled WGS sequence"/>
</dbReference>
<dbReference type="PANTHER" id="PTHR10566:SF128">
    <property type="entry name" value="UBIB DOMAIN CONTAINING KINASE"/>
    <property type="match status" value="1"/>
</dbReference>
<comment type="caution">
    <text evidence="3">The sequence shown here is derived from an EMBL/GenBank/DDBJ whole genome shotgun (WGS) entry which is preliminary data.</text>
</comment>
<evidence type="ECO:0000256" key="1">
    <source>
        <dbReference type="ARBA" id="ARBA00009670"/>
    </source>
</evidence>
<dbReference type="PANTHER" id="PTHR10566">
    <property type="entry name" value="CHAPERONE-ACTIVITY OF BC1 COMPLEX CABC1 -RELATED"/>
    <property type="match status" value="1"/>
</dbReference>
<dbReference type="InterPro" id="IPR011009">
    <property type="entry name" value="Kinase-like_dom_sf"/>
</dbReference>
<gene>
    <name evidence="3" type="ORF">CTEN210_02432</name>
</gene>
<name>A0AAD3CHY7_9STRA</name>
<evidence type="ECO:0000313" key="4">
    <source>
        <dbReference type="Proteomes" id="UP001054902"/>
    </source>
</evidence>
<comment type="similarity">
    <text evidence="1">Belongs to the protein kinase superfamily. ADCK protein kinase family.</text>
</comment>
<proteinExistence type="inferred from homology"/>